<dbReference type="InterPro" id="IPR018944">
    <property type="entry name" value="DNA_pol_lambd_fingers_domain"/>
</dbReference>
<dbReference type="Proteomes" id="UP000696280">
    <property type="component" value="Unassembled WGS sequence"/>
</dbReference>
<evidence type="ECO:0000256" key="12">
    <source>
        <dbReference type="ARBA" id="ARBA00022932"/>
    </source>
</evidence>
<dbReference type="InterPro" id="IPR019843">
    <property type="entry name" value="DNA_pol-X_BS"/>
</dbReference>
<dbReference type="Gene3D" id="3.30.460.10">
    <property type="entry name" value="Beta Polymerase, domain 2"/>
    <property type="match status" value="1"/>
</dbReference>
<dbReference type="SUPFAM" id="SSF47802">
    <property type="entry name" value="DNA polymerase beta, N-terminal domain-like"/>
    <property type="match status" value="1"/>
</dbReference>
<feature type="compositionally biased region" description="Polar residues" evidence="19">
    <location>
        <begin position="97"/>
        <end position="110"/>
    </location>
</feature>
<dbReference type="PANTHER" id="PTHR11276:SF28">
    <property type="entry name" value="DNA POLYMERASE LAMBDA"/>
    <property type="match status" value="1"/>
</dbReference>
<dbReference type="Pfam" id="PF10391">
    <property type="entry name" value="DNA_pol_lambd_f"/>
    <property type="match status" value="1"/>
</dbReference>
<feature type="compositionally biased region" description="Basic and acidic residues" evidence="19">
    <location>
        <begin position="393"/>
        <end position="402"/>
    </location>
</feature>
<comment type="subcellular location">
    <subcellularLocation>
        <location evidence="2">Nucleus</location>
    </subcellularLocation>
</comment>
<evidence type="ECO:0000256" key="10">
    <source>
        <dbReference type="ARBA" id="ARBA00022723"/>
    </source>
</evidence>
<feature type="active site" description="Nucleophile; Schiff-base intermediate with DNA; for 5'-dRP lyase activity" evidence="18">
    <location>
        <position position="512"/>
    </location>
</feature>
<evidence type="ECO:0000256" key="3">
    <source>
        <dbReference type="ARBA" id="ARBA00008323"/>
    </source>
</evidence>
<dbReference type="InterPro" id="IPR010996">
    <property type="entry name" value="HHH_MUS81"/>
</dbReference>
<protein>
    <recommendedName>
        <fullName evidence="5">DNA polymerase lambda</fullName>
        <ecNumber evidence="4">2.7.7.7</ecNumber>
    </recommendedName>
</protein>
<feature type="region of interest" description="Disordered" evidence="19">
    <location>
        <begin position="384"/>
        <end position="433"/>
    </location>
</feature>
<evidence type="ECO:0000256" key="8">
    <source>
        <dbReference type="ARBA" id="ARBA00022695"/>
    </source>
</evidence>
<comment type="caution">
    <text evidence="21">The sequence shown here is derived from an EMBL/GenBank/DDBJ whole genome shotgun (WGS) entry which is preliminary data.</text>
</comment>
<dbReference type="Pfam" id="PF14791">
    <property type="entry name" value="DNA_pol_B_thumb"/>
    <property type="match status" value="1"/>
</dbReference>
<dbReference type="EC" id="2.7.7.7" evidence="4"/>
<dbReference type="InterPro" id="IPR037160">
    <property type="entry name" value="DNA_Pol_thumb_sf"/>
</dbReference>
<evidence type="ECO:0000256" key="18">
    <source>
        <dbReference type="PIRSR" id="PIRSR622312-50"/>
    </source>
</evidence>
<evidence type="ECO:0000256" key="17">
    <source>
        <dbReference type="ARBA" id="ARBA00049244"/>
    </source>
</evidence>
<organism evidence="21 22">
    <name type="scientific">Hymenoscyphus fraxineus</name>
    <dbReference type="NCBI Taxonomy" id="746836"/>
    <lineage>
        <taxon>Eukaryota</taxon>
        <taxon>Fungi</taxon>
        <taxon>Dikarya</taxon>
        <taxon>Ascomycota</taxon>
        <taxon>Pezizomycotina</taxon>
        <taxon>Leotiomycetes</taxon>
        <taxon>Helotiales</taxon>
        <taxon>Helotiaceae</taxon>
        <taxon>Hymenoscyphus</taxon>
    </lineage>
</organism>
<evidence type="ECO:0000259" key="20">
    <source>
        <dbReference type="PROSITE" id="PS50172"/>
    </source>
</evidence>
<dbReference type="GO" id="GO:0003677">
    <property type="term" value="F:DNA binding"/>
    <property type="evidence" value="ECO:0007669"/>
    <property type="project" value="UniProtKB-KW"/>
</dbReference>
<keyword evidence="8" id="KW-0548">Nucleotidyltransferase</keyword>
<feature type="region of interest" description="Disordered" evidence="19">
    <location>
        <begin position="1"/>
        <end position="23"/>
    </location>
</feature>
<dbReference type="InterPro" id="IPR029398">
    <property type="entry name" value="PolB_thumb"/>
</dbReference>
<evidence type="ECO:0000256" key="15">
    <source>
        <dbReference type="ARBA" id="ARBA00023239"/>
    </source>
</evidence>
<dbReference type="GO" id="GO:0006260">
    <property type="term" value="P:DNA replication"/>
    <property type="evidence" value="ECO:0007669"/>
    <property type="project" value="UniProtKB-KW"/>
</dbReference>
<evidence type="ECO:0000313" key="21">
    <source>
        <dbReference type="EMBL" id="CAG8950588.1"/>
    </source>
</evidence>
<evidence type="ECO:0000256" key="13">
    <source>
        <dbReference type="ARBA" id="ARBA00023125"/>
    </source>
</evidence>
<dbReference type="PRINTS" id="PR00870">
    <property type="entry name" value="DNAPOLXBETA"/>
</dbReference>
<evidence type="ECO:0000256" key="5">
    <source>
        <dbReference type="ARBA" id="ARBA00016513"/>
    </source>
</evidence>
<evidence type="ECO:0000313" key="22">
    <source>
        <dbReference type="Proteomes" id="UP000696280"/>
    </source>
</evidence>
<keyword evidence="10" id="KW-0479">Metal-binding</keyword>
<keyword evidence="9" id="KW-0235">DNA replication</keyword>
<feature type="region of interest" description="Disordered" evidence="19">
    <location>
        <begin position="301"/>
        <end position="371"/>
    </location>
</feature>
<dbReference type="PROSITE" id="PS50172">
    <property type="entry name" value="BRCT"/>
    <property type="match status" value="1"/>
</dbReference>
<evidence type="ECO:0000256" key="16">
    <source>
        <dbReference type="ARBA" id="ARBA00023242"/>
    </source>
</evidence>
<dbReference type="SUPFAM" id="SSF81585">
    <property type="entry name" value="PsbU/PolX domain-like"/>
    <property type="match status" value="1"/>
</dbReference>
<dbReference type="InterPro" id="IPR002054">
    <property type="entry name" value="DNA-dir_DNA_pol_X"/>
</dbReference>
<keyword evidence="15" id="KW-0456">Lyase</keyword>
<keyword evidence="14" id="KW-0234">DNA repair</keyword>
<feature type="compositionally biased region" description="Polar residues" evidence="19">
    <location>
        <begin position="128"/>
        <end position="147"/>
    </location>
</feature>
<dbReference type="Gene3D" id="3.30.210.10">
    <property type="entry name" value="DNA polymerase, thumb domain"/>
    <property type="match status" value="1"/>
</dbReference>
<dbReference type="InterPro" id="IPR022312">
    <property type="entry name" value="DNA_pol_X"/>
</dbReference>
<dbReference type="GO" id="GO:0046872">
    <property type="term" value="F:metal ion binding"/>
    <property type="evidence" value="ECO:0007669"/>
    <property type="project" value="UniProtKB-KW"/>
</dbReference>
<accession>A0A9N9PPF2</accession>
<dbReference type="OrthoDB" id="205514at2759"/>
<dbReference type="InterPro" id="IPR001357">
    <property type="entry name" value="BRCT_dom"/>
</dbReference>
<name>A0A9N9PPF2_9HELO</name>
<comment type="catalytic activity">
    <reaction evidence="17">
        <text>DNA(n) + a 2'-deoxyribonucleoside 5'-triphosphate = DNA(n+1) + diphosphate</text>
        <dbReference type="Rhea" id="RHEA:22508"/>
        <dbReference type="Rhea" id="RHEA-COMP:17339"/>
        <dbReference type="Rhea" id="RHEA-COMP:17340"/>
        <dbReference type="ChEBI" id="CHEBI:33019"/>
        <dbReference type="ChEBI" id="CHEBI:61560"/>
        <dbReference type="ChEBI" id="CHEBI:173112"/>
        <dbReference type="EC" id="2.7.7.7"/>
    </reaction>
</comment>
<dbReference type="GO" id="GO:0005634">
    <property type="term" value="C:nucleus"/>
    <property type="evidence" value="ECO:0007669"/>
    <property type="project" value="UniProtKB-SubCell"/>
</dbReference>
<dbReference type="CDD" id="cd00141">
    <property type="entry name" value="NT_POLXc"/>
    <property type="match status" value="1"/>
</dbReference>
<keyword evidence="7" id="KW-0808">Transferase</keyword>
<dbReference type="PANTHER" id="PTHR11276">
    <property type="entry name" value="DNA POLYMERASE TYPE-X FAMILY MEMBER"/>
    <property type="match status" value="1"/>
</dbReference>
<keyword evidence="22" id="KW-1185">Reference proteome</keyword>
<sequence length="787" mass="88651">MVDSGSLNHHDQEENQSGSGEQIDVHLQDALTKEDYFDKLYALNGDSEEEEISTGTRDFIKRCTKSVITTSEPPPSLPTEERTTQPEFPTKKVPGIHQTQSAPASSTSVVKETPLPRKHSLLRYDISTPPSANTSFESKQPAQNPLSQERPAGAGVERRTVSDPLFLKNSEGIDNMLRKNQKRKREPEIKLVPEKNRIFNKLTFFYMPNNDIAKIRKVRIQKAQTYGAQWAKVYGNHITHMIVDKEITYQSLMDHLKAKYDEDKLPDRLVLVNENYPVDCIHFRALLNPNQKQYELQGMNTTSQSQAPLVGPGRNDGKQEKQREHTPPRDEYSDEEESHPGIASGDSGNPNEDRTDSPPPREAPKNLDTNDEFDKIIEVAHNTRFLPLDDSDSDTHTTHENASEDDTDSEGDRSPVRKPVKKQLRSGSKPTFNQANFACMEAGTDSESGPNPNDATIKAFQELAAFYERTKQSWRNMAYRKGVTALRRQTKRIKSYDEAIQIPGIGDSLATKIVEMYRRGKLEKLEYARLEPRDLILKKFTKIYGVGINIAEKWYDAGHRSLADLVASVKLTENQQIGIDHYDDFNTRIPRAEMDSLASIVKDAASELDPEIEVTVGGSYRRGALTSGDIDFMITKPNTTHTSQLLPFLKELVEHLIETGFLVAALAVPSGRRDDSGSKWHGACVHPVSAEIPNPIWRRIDLLLVPASEWGAALIYFTGDDIFNRSLRLKASTMSMRLNQRGLYKDVMRGTGRVKVTEGSLVEGRDERKIFEALGVAWRTPEQRIVG</sequence>
<keyword evidence="6" id="KW-0237">DNA synthesis</keyword>
<dbReference type="GO" id="GO:0003887">
    <property type="term" value="F:DNA-directed DNA polymerase activity"/>
    <property type="evidence" value="ECO:0007669"/>
    <property type="project" value="UniProtKB-KW"/>
</dbReference>
<dbReference type="Gene3D" id="3.40.50.10190">
    <property type="entry name" value="BRCT domain"/>
    <property type="match status" value="1"/>
</dbReference>
<feature type="region of interest" description="Disordered" evidence="19">
    <location>
        <begin position="66"/>
        <end position="167"/>
    </location>
</feature>
<evidence type="ECO:0000256" key="14">
    <source>
        <dbReference type="ARBA" id="ARBA00023204"/>
    </source>
</evidence>
<dbReference type="Pfam" id="PF14716">
    <property type="entry name" value="HHH_8"/>
    <property type="match status" value="1"/>
</dbReference>
<dbReference type="InterPro" id="IPR027421">
    <property type="entry name" value="DNA_pol_lamdba_lyase_dom_sf"/>
</dbReference>
<feature type="domain" description="BRCT" evidence="20">
    <location>
        <begin position="194"/>
        <end position="294"/>
    </location>
</feature>
<keyword evidence="12" id="KW-0239">DNA-directed DNA polymerase</keyword>
<keyword evidence="11" id="KW-0227">DNA damage</keyword>
<comment type="similarity">
    <text evidence="3">Belongs to the DNA polymerase type-X family.</text>
</comment>
<evidence type="ECO:0000256" key="7">
    <source>
        <dbReference type="ARBA" id="ARBA00022679"/>
    </source>
</evidence>
<dbReference type="EMBL" id="CAJVRL010000038">
    <property type="protein sequence ID" value="CAG8950588.1"/>
    <property type="molecule type" value="Genomic_DNA"/>
</dbReference>
<evidence type="ECO:0000256" key="4">
    <source>
        <dbReference type="ARBA" id="ARBA00012417"/>
    </source>
</evidence>
<evidence type="ECO:0000256" key="6">
    <source>
        <dbReference type="ARBA" id="ARBA00022634"/>
    </source>
</evidence>
<dbReference type="InterPro" id="IPR028207">
    <property type="entry name" value="DNA_pol_B_palm_palm"/>
</dbReference>
<dbReference type="PRINTS" id="PR00869">
    <property type="entry name" value="DNAPOLX"/>
</dbReference>
<dbReference type="PROSITE" id="PS00522">
    <property type="entry name" value="DNA_POLYMERASE_X"/>
    <property type="match status" value="1"/>
</dbReference>
<feature type="compositionally biased region" description="Basic and acidic residues" evidence="19">
    <location>
        <begin position="315"/>
        <end position="331"/>
    </location>
</feature>
<dbReference type="GO" id="GO:0016829">
    <property type="term" value="F:lyase activity"/>
    <property type="evidence" value="ECO:0007669"/>
    <property type="project" value="UniProtKB-KW"/>
</dbReference>
<dbReference type="SUPFAM" id="SSF81301">
    <property type="entry name" value="Nucleotidyltransferase"/>
    <property type="match status" value="1"/>
</dbReference>
<dbReference type="AlphaFoldDB" id="A0A9N9PPF2"/>
<comment type="cofactor">
    <cofactor evidence="1">
        <name>Mn(2+)</name>
        <dbReference type="ChEBI" id="CHEBI:29035"/>
    </cofactor>
</comment>
<dbReference type="FunFam" id="1.10.150.20:FF:000010">
    <property type="entry name" value="DNA polymerase lambda"/>
    <property type="match status" value="1"/>
</dbReference>
<dbReference type="GO" id="GO:0006303">
    <property type="term" value="P:double-strand break repair via nonhomologous end joining"/>
    <property type="evidence" value="ECO:0007669"/>
    <property type="project" value="TreeGrafter"/>
</dbReference>
<dbReference type="Gene3D" id="1.10.150.20">
    <property type="entry name" value="5' to 3' exonuclease, C-terminal subdomain"/>
    <property type="match status" value="1"/>
</dbReference>
<dbReference type="Pfam" id="PF14792">
    <property type="entry name" value="DNA_pol_B_palm"/>
    <property type="match status" value="1"/>
</dbReference>
<evidence type="ECO:0000256" key="2">
    <source>
        <dbReference type="ARBA" id="ARBA00004123"/>
    </source>
</evidence>
<gene>
    <name evidence="21" type="ORF">HYFRA_00002797</name>
</gene>
<reference evidence="21" key="1">
    <citation type="submission" date="2021-07" db="EMBL/GenBank/DDBJ databases">
        <authorList>
            <person name="Durling M."/>
        </authorList>
    </citation>
    <scope>NUCLEOTIDE SEQUENCE</scope>
</reference>
<evidence type="ECO:0000256" key="11">
    <source>
        <dbReference type="ARBA" id="ARBA00022763"/>
    </source>
</evidence>
<dbReference type="SMART" id="SM00483">
    <property type="entry name" value="POLXc"/>
    <property type="match status" value="1"/>
</dbReference>
<evidence type="ECO:0000256" key="19">
    <source>
        <dbReference type="SAM" id="MobiDB-lite"/>
    </source>
</evidence>
<dbReference type="FunFam" id="1.10.150.110:FF:000005">
    <property type="entry name" value="DNA polymerase POL4"/>
    <property type="match status" value="1"/>
</dbReference>
<proteinExistence type="inferred from homology"/>
<dbReference type="Gene3D" id="1.10.150.110">
    <property type="entry name" value="DNA polymerase beta, N-terminal domain-like"/>
    <property type="match status" value="1"/>
</dbReference>
<dbReference type="InterPro" id="IPR002008">
    <property type="entry name" value="DNA_pol_X_beta-like"/>
</dbReference>
<dbReference type="InterPro" id="IPR043519">
    <property type="entry name" value="NT_sf"/>
</dbReference>
<keyword evidence="16" id="KW-0539">Nucleus</keyword>
<evidence type="ECO:0000256" key="9">
    <source>
        <dbReference type="ARBA" id="ARBA00022705"/>
    </source>
</evidence>
<evidence type="ECO:0000256" key="1">
    <source>
        <dbReference type="ARBA" id="ARBA00001936"/>
    </source>
</evidence>
<dbReference type="InterPro" id="IPR036420">
    <property type="entry name" value="BRCT_dom_sf"/>
</dbReference>
<keyword evidence="13" id="KW-0238">DNA-binding</keyword>